<keyword evidence="3" id="KW-1185">Reference proteome</keyword>
<accession>A0A2G3AG60</accession>
<dbReference type="EMBL" id="AYRZ02000001">
    <property type="protein sequence ID" value="PHT93226.1"/>
    <property type="molecule type" value="Genomic_DNA"/>
</dbReference>
<dbReference type="Proteomes" id="UP000222542">
    <property type="component" value="Unassembled WGS sequence"/>
</dbReference>
<organism evidence="2 3">
    <name type="scientific">Capsicum annuum</name>
    <name type="common">Capsicum pepper</name>
    <dbReference type="NCBI Taxonomy" id="4072"/>
    <lineage>
        <taxon>Eukaryota</taxon>
        <taxon>Viridiplantae</taxon>
        <taxon>Streptophyta</taxon>
        <taxon>Embryophyta</taxon>
        <taxon>Tracheophyta</taxon>
        <taxon>Spermatophyta</taxon>
        <taxon>Magnoliopsida</taxon>
        <taxon>eudicotyledons</taxon>
        <taxon>Gunneridae</taxon>
        <taxon>Pentapetalae</taxon>
        <taxon>asterids</taxon>
        <taxon>lamiids</taxon>
        <taxon>Solanales</taxon>
        <taxon>Solanaceae</taxon>
        <taxon>Solanoideae</taxon>
        <taxon>Capsiceae</taxon>
        <taxon>Capsicum</taxon>
    </lineage>
</organism>
<dbReference type="Gramene" id="PHT93226">
    <property type="protein sequence ID" value="PHT93226"/>
    <property type="gene ID" value="T459_01108"/>
</dbReference>
<name>A0A2G3AG60_CAPAN</name>
<evidence type="ECO:0000259" key="1">
    <source>
        <dbReference type="SMART" id="SM00575"/>
    </source>
</evidence>
<dbReference type="GO" id="GO:0008270">
    <property type="term" value="F:zinc ion binding"/>
    <property type="evidence" value="ECO:0007669"/>
    <property type="project" value="InterPro"/>
</dbReference>
<gene>
    <name evidence="2" type="ORF">T459_01108</name>
</gene>
<feature type="domain" description="Zinc finger PMZ-type" evidence="1">
    <location>
        <begin position="110"/>
        <end position="137"/>
    </location>
</feature>
<protein>
    <recommendedName>
        <fullName evidence="1">Zinc finger PMZ-type domain-containing protein</fullName>
    </recommendedName>
</protein>
<reference evidence="2 3" key="2">
    <citation type="journal article" date="2017" name="Genome Biol.">
        <title>New reference genome sequences of hot pepper reveal the massive evolution of plant disease-resistance genes by retroduplication.</title>
        <authorList>
            <person name="Kim S."/>
            <person name="Park J."/>
            <person name="Yeom S.I."/>
            <person name="Kim Y.M."/>
            <person name="Seo E."/>
            <person name="Kim K.T."/>
            <person name="Kim M.S."/>
            <person name="Lee J.M."/>
            <person name="Cheong K."/>
            <person name="Shin H.S."/>
            <person name="Kim S.B."/>
            <person name="Han K."/>
            <person name="Lee J."/>
            <person name="Park M."/>
            <person name="Lee H.A."/>
            <person name="Lee H.Y."/>
            <person name="Lee Y."/>
            <person name="Oh S."/>
            <person name="Lee J.H."/>
            <person name="Choi E."/>
            <person name="Choi E."/>
            <person name="Lee S.E."/>
            <person name="Jeon J."/>
            <person name="Kim H."/>
            <person name="Choi G."/>
            <person name="Song H."/>
            <person name="Lee J."/>
            <person name="Lee S.C."/>
            <person name="Kwon J.K."/>
            <person name="Lee H.Y."/>
            <person name="Koo N."/>
            <person name="Hong Y."/>
            <person name="Kim R.W."/>
            <person name="Kang W.H."/>
            <person name="Huh J.H."/>
            <person name="Kang B.C."/>
            <person name="Yang T.J."/>
            <person name="Lee Y.H."/>
            <person name="Bennetzen J.L."/>
            <person name="Choi D."/>
        </authorList>
    </citation>
    <scope>NUCLEOTIDE SEQUENCE [LARGE SCALE GENOMIC DNA]</scope>
    <source>
        <strain evidence="3">cv. CM334</strain>
    </source>
</reference>
<dbReference type="OrthoDB" id="1300208at2759"/>
<dbReference type="SMART" id="SM00575">
    <property type="entry name" value="ZnF_PMZ"/>
    <property type="match status" value="1"/>
</dbReference>
<comment type="caution">
    <text evidence="2">The sequence shown here is derived from an EMBL/GenBank/DDBJ whole genome shotgun (WGS) entry which is preliminary data.</text>
</comment>
<evidence type="ECO:0000313" key="3">
    <source>
        <dbReference type="Proteomes" id="UP000222542"/>
    </source>
</evidence>
<evidence type="ECO:0000313" key="2">
    <source>
        <dbReference type="EMBL" id="PHT93226.1"/>
    </source>
</evidence>
<proteinExistence type="predicted"/>
<reference evidence="2 3" key="1">
    <citation type="journal article" date="2014" name="Nat. Genet.">
        <title>Genome sequence of the hot pepper provides insights into the evolution of pungency in Capsicum species.</title>
        <authorList>
            <person name="Kim S."/>
            <person name="Park M."/>
            <person name="Yeom S.I."/>
            <person name="Kim Y.M."/>
            <person name="Lee J.M."/>
            <person name="Lee H.A."/>
            <person name="Seo E."/>
            <person name="Choi J."/>
            <person name="Cheong K."/>
            <person name="Kim K.T."/>
            <person name="Jung K."/>
            <person name="Lee G.W."/>
            <person name="Oh S.K."/>
            <person name="Bae C."/>
            <person name="Kim S.B."/>
            <person name="Lee H.Y."/>
            <person name="Kim S.Y."/>
            <person name="Kim M.S."/>
            <person name="Kang B.C."/>
            <person name="Jo Y.D."/>
            <person name="Yang H.B."/>
            <person name="Jeong H.J."/>
            <person name="Kang W.H."/>
            <person name="Kwon J.K."/>
            <person name="Shin C."/>
            <person name="Lim J.Y."/>
            <person name="Park J.H."/>
            <person name="Huh J.H."/>
            <person name="Kim J.S."/>
            <person name="Kim B.D."/>
            <person name="Cohen O."/>
            <person name="Paran I."/>
            <person name="Suh M.C."/>
            <person name="Lee S.B."/>
            <person name="Kim Y.K."/>
            <person name="Shin Y."/>
            <person name="Noh S.J."/>
            <person name="Park J."/>
            <person name="Seo Y.S."/>
            <person name="Kwon S.Y."/>
            <person name="Kim H.A."/>
            <person name="Park J.M."/>
            <person name="Kim H.J."/>
            <person name="Choi S.B."/>
            <person name="Bosland P.W."/>
            <person name="Reeves G."/>
            <person name="Jo S.H."/>
            <person name="Lee B.W."/>
            <person name="Cho H.T."/>
            <person name="Choi H.S."/>
            <person name="Lee M.S."/>
            <person name="Yu Y."/>
            <person name="Do Choi Y."/>
            <person name="Park B.S."/>
            <person name="van Deynze A."/>
            <person name="Ashrafi H."/>
            <person name="Hill T."/>
            <person name="Kim W.T."/>
            <person name="Pai H.S."/>
            <person name="Ahn H.K."/>
            <person name="Yeam I."/>
            <person name="Giovannoni J.J."/>
            <person name="Rose J.K."/>
            <person name="Sorensen I."/>
            <person name="Lee S.J."/>
            <person name="Kim R.W."/>
            <person name="Choi I.Y."/>
            <person name="Choi B.S."/>
            <person name="Lim J.S."/>
            <person name="Lee Y.H."/>
            <person name="Choi D."/>
        </authorList>
    </citation>
    <scope>NUCLEOTIDE SEQUENCE [LARGE SCALE GENOMIC DNA]</scope>
    <source>
        <strain evidence="3">cv. CM334</strain>
    </source>
</reference>
<sequence>MEQDIFHGNKFDMMTTNIAESVNAMLIAEREYPVASIFNLIAKRFDEIFRERSAYVLKCKDNKFVPAAKKILRDNMSEGDSFYIENISGDKSQYTVFGSGSTAKVDLLETSCSCRKFDLVKISYYHAMATLRSKHSDDCGLRVYDYSSPLYKVE</sequence>
<dbReference type="InterPro" id="IPR006564">
    <property type="entry name" value="Znf_PMZ"/>
</dbReference>
<dbReference type="AlphaFoldDB" id="A0A2G3AG60"/>